<feature type="transmembrane region" description="Helical" evidence="1">
    <location>
        <begin position="96"/>
        <end position="116"/>
    </location>
</feature>
<dbReference type="KEGG" id="spse:SULPSESMR1_03396"/>
<dbReference type="InterPro" id="IPR037185">
    <property type="entry name" value="EmrE-like"/>
</dbReference>
<feature type="transmembrane region" description="Helical" evidence="1">
    <location>
        <begin position="146"/>
        <end position="165"/>
    </location>
</feature>
<dbReference type="eggNOG" id="COG0697">
    <property type="taxonomic scope" value="Bacteria"/>
</dbReference>
<dbReference type="SUPFAM" id="SSF103481">
    <property type="entry name" value="Multidrug resistance efflux transporter EmrE"/>
    <property type="match status" value="2"/>
</dbReference>
<feature type="transmembrane region" description="Helical" evidence="1">
    <location>
        <begin position="66"/>
        <end position="90"/>
    </location>
</feature>
<dbReference type="Pfam" id="PF00892">
    <property type="entry name" value="EamA"/>
    <property type="match status" value="2"/>
</dbReference>
<dbReference type="GO" id="GO:0016020">
    <property type="term" value="C:membrane"/>
    <property type="evidence" value="ECO:0007669"/>
    <property type="project" value="InterPro"/>
</dbReference>
<feature type="transmembrane region" description="Helical" evidence="1">
    <location>
        <begin position="204"/>
        <end position="227"/>
    </location>
</feature>
<feature type="domain" description="EamA" evidence="2">
    <location>
        <begin position="147"/>
        <end position="276"/>
    </location>
</feature>
<sequence>MSRNIQAILIALTGALIYSAHDAIIKALGATLPAIQIAFFAYLLGLPYVIFMLIHDKTPGTLRPANPLWMAIRVVAVMFATVGAFYAFLVLPLAEAYTILFAAPLLVTLLAVPLLGEVLHWRRTTAVIVGLAGVLIVLRPDTNTLNLGHLTALASAVGNAMVHISSRRIGGSERLPLMILYPMLGIIVLLGAVMPFTFQPVSGAAFGGLAIVALFSFLAMLCMIEAFKRGEAALVAPMQYSQLIWGTIFGILFFSEYPKGPTLLGAALIIGSGLYIVFREAGLKPGAPVTPPIATRRP</sequence>
<accession>A0A221K5M2</accession>
<keyword evidence="4" id="KW-1185">Reference proteome</keyword>
<feature type="transmembrane region" description="Helical" evidence="1">
    <location>
        <begin position="32"/>
        <end position="54"/>
    </location>
</feature>
<name>A0A221K5M2_9RHOB</name>
<feature type="transmembrane region" description="Helical" evidence="1">
    <location>
        <begin position="177"/>
        <end position="198"/>
    </location>
</feature>
<feature type="domain" description="EamA" evidence="2">
    <location>
        <begin position="7"/>
        <end position="138"/>
    </location>
</feature>
<organism evidence="3 4">
    <name type="scientific">Pseudosulfitobacter pseudonitzschiae</name>
    <dbReference type="NCBI Taxonomy" id="1402135"/>
    <lineage>
        <taxon>Bacteria</taxon>
        <taxon>Pseudomonadati</taxon>
        <taxon>Pseudomonadota</taxon>
        <taxon>Alphaproteobacteria</taxon>
        <taxon>Rhodobacterales</taxon>
        <taxon>Roseobacteraceae</taxon>
        <taxon>Pseudosulfitobacter</taxon>
    </lineage>
</organism>
<proteinExistence type="predicted"/>
<evidence type="ECO:0000259" key="2">
    <source>
        <dbReference type="Pfam" id="PF00892"/>
    </source>
</evidence>
<reference evidence="3 4" key="1">
    <citation type="submission" date="2017-07" db="EMBL/GenBank/DDBJ databases">
        <title>Genome Sequence of Sulfitobacter pseudonitzschiae Strain SMR1 Isolated from a culture of the Diatom Skeletonema marinoi.</title>
        <authorList>
            <person name="Topel M."/>
            <person name="Pinder M.I.M."/>
            <person name="Johansson O.N."/>
            <person name="Kourtchenko O."/>
            <person name="Godhe A."/>
            <person name="Clarke A.K."/>
        </authorList>
    </citation>
    <scope>NUCLEOTIDE SEQUENCE [LARGE SCALE GENOMIC DNA]</scope>
    <source>
        <strain evidence="3 4">SMR1</strain>
    </source>
</reference>
<protein>
    <submittedName>
        <fullName evidence="3">Riboflavin transporter</fullName>
    </submittedName>
</protein>
<dbReference type="STRING" id="1402135.SAMN05444149_10848"/>
<gene>
    <name evidence="3" type="primary">ribN</name>
    <name evidence="3" type="ORF">SULPSESMR1_03396</name>
</gene>
<dbReference type="Proteomes" id="UP000199754">
    <property type="component" value="Chromosome"/>
</dbReference>
<evidence type="ECO:0000313" key="4">
    <source>
        <dbReference type="Proteomes" id="UP000199754"/>
    </source>
</evidence>
<dbReference type="RefSeq" id="WP_162791905.1">
    <property type="nucleotide sequence ID" value="NZ_CP022415.1"/>
</dbReference>
<dbReference type="AlphaFoldDB" id="A0A221K5M2"/>
<dbReference type="PANTHER" id="PTHR22911:SF135">
    <property type="entry name" value="BLR4310 PROTEIN"/>
    <property type="match status" value="1"/>
</dbReference>
<dbReference type="PANTHER" id="PTHR22911">
    <property type="entry name" value="ACYL-MALONYL CONDENSING ENZYME-RELATED"/>
    <property type="match status" value="1"/>
</dbReference>
<feature type="transmembrane region" description="Helical" evidence="1">
    <location>
        <begin position="260"/>
        <end position="278"/>
    </location>
</feature>
<feature type="transmembrane region" description="Helical" evidence="1">
    <location>
        <begin position="234"/>
        <end position="254"/>
    </location>
</feature>
<evidence type="ECO:0000256" key="1">
    <source>
        <dbReference type="SAM" id="Phobius"/>
    </source>
</evidence>
<keyword evidence="1" id="KW-0472">Membrane</keyword>
<evidence type="ECO:0000313" key="3">
    <source>
        <dbReference type="EMBL" id="ASM74170.1"/>
    </source>
</evidence>
<keyword evidence="1" id="KW-0812">Transmembrane</keyword>
<dbReference type="InterPro" id="IPR000620">
    <property type="entry name" value="EamA_dom"/>
</dbReference>
<feature type="transmembrane region" description="Helical" evidence="1">
    <location>
        <begin position="123"/>
        <end position="140"/>
    </location>
</feature>
<keyword evidence="1" id="KW-1133">Transmembrane helix</keyword>
<dbReference type="EMBL" id="CP022415">
    <property type="protein sequence ID" value="ASM74170.1"/>
    <property type="molecule type" value="Genomic_DNA"/>
</dbReference>